<keyword evidence="2 4" id="KW-0863">Zinc-finger</keyword>
<dbReference type="Proteomes" id="UP001497623">
    <property type="component" value="Unassembled WGS sequence"/>
</dbReference>
<evidence type="ECO:0000256" key="1">
    <source>
        <dbReference type="ARBA" id="ARBA00022723"/>
    </source>
</evidence>
<evidence type="ECO:0000256" key="4">
    <source>
        <dbReference type="PROSITE-ProRule" id="PRU00509"/>
    </source>
</evidence>
<feature type="non-terminal residue" evidence="7">
    <location>
        <position position="391"/>
    </location>
</feature>
<feature type="domain" description="CXXC-type" evidence="6">
    <location>
        <begin position="58"/>
        <end position="106"/>
    </location>
</feature>
<evidence type="ECO:0000256" key="5">
    <source>
        <dbReference type="SAM" id="MobiDB-lite"/>
    </source>
</evidence>
<gene>
    <name evidence="7" type="ORF">MNOR_LOCUS1655</name>
</gene>
<evidence type="ECO:0000313" key="7">
    <source>
        <dbReference type="EMBL" id="CAL4060900.1"/>
    </source>
</evidence>
<dbReference type="Pfam" id="PF02008">
    <property type="entry name" value="zf-CXXC"/>
    <property type="match status" value="1"/>
</dbReference>
<evidence type="ECO:0000256" key="3">
    <source>
        <dbReference type="ARBA" id="ARBA00022833"/>
    </source>
</evidence>
<accession>A0AAV2PKG0</accession>
<feature type="compositionally biased region" description="Low complexity" evidence="5">
    <location>
        <begin position="339"/>
        <end position="348"/>
    </location>
</feature>
<feature type="compositionally biased region" description="Polar residues" evidence="5">
    <location>
        <begin position="349"/>
        <end position="371"/>
    </location>
</feature>
<evidence type="ECO:0000259" key="6">
    <source>
        <dbReference type="PROSITE" id="PS51058"/>
    </source>
</evidence>
<dbReference type="AlphaFoldDB" id="A0AAV2PKG0"/>
<evidence type="ECO:0000313" key="8">
    <source>
        <dbReference type="Proteomes" id="UP001497623"/>
    </source>
</evidence>
<keyword evidence="3" id="KW-0862">Zinc</keyword>
<keyword evidence="1" id="KW-0479">Metal-binding</keyword>
<dbReference type="InterPro" id="IPR002857">
    <property type="entry name" value="Znf_CXXC"/>
</dbReference>
<name>A0AAV2PKG0_MEGNR</name>
<comment type="caution">
    <text evidence="7">The sequence shown here is derived from an EMBL/GenBank/DDBJ whole genome shotgun (WGS) entry which is preliminary data.</text>
</comment>
<organism evidence="7 8">
    <name type="scientific">Meganyctiphanes norvegica</name>
    <name type="common">Northern krill</name>
    <name type="synonym">Thysanopoda norvegica</name>
    <dbReference type="NCBI Taxonomy" id="48144"/>
    <lineage>
        <taxon>Eukaryota</taxon>
        <taxon>Metazoa</taxon>
        <taxon>Ecdysozoa</taxon>
        <taxon>Arthropoda</taxon>
        <taxon>Crustacea</taxon>
        <taxon>Multicrustacea</taxon>
        <taxon>Malacostraca</taxon>
        <taxon>Eumalacostraca</taxon>
        <taxon>Eucarida</taxon>
        <taxon>Euphausiacea</taxon>
        <taxon>Euphausiidae</taxon>
        <taxon>Meganyctiphanes</taxon>
    </lineage>
</organism>
<reference evidence="7 8" key="1">
    <citation type="submission" date="2024-05" db="EMBL/GenBank/DDBJ databases">
        <authorList>
            <person name="Wallberg A."/>
        </authorList>
    </citation>
    <scope>NUCLEOTIDE SEQUENCE [LARGE SCALE GENOMIC DNA]</scope>
</reference>
<proteinExistence type="predicted"/>
<feature type="region of interest" description="Disordered" evidence="5">
    <location>
        <begin position="339"/>
        <end position="391"/>
    </location>
</feature>
<dbReference type="GO" id="GO:0003677">
    <property type="term" value="F:DNA binding"/>
    <property type="evidence" value="ECO:0007669"/>
    <property type="project" value="InterPro"/>
</dbReference>
<dbReference type="GO" id="GO:0008270">
    <property type="term" value="F:zinc ion binding"/>
    <property type="evidence" value="ECO:0007669"/>
    <property type="project" value="UniProtKB-KW"/>
</dbReference>
<sequence length="391" mass="42086">MAAEPSPYSAESLLVKSAGLTSPLSASSPTPEAQPSTHNDKMKLMRKMLKKKFAQPYSRVRTKYYCGECPGCQTTSPCGHCLYCADMPKFGGSGRYRQKCVKQLCVYHPRLQALKLSNRSKLTYDEQHINVDTLSQLGASYQQFLAEHPEALAMWPDGVAMLAGYSPGVKRKKEESTFDSKNNLKNPMDLKNEGMHEGYNAFQKHYKDFQIREMERNAKQAAEAAAIAKVAADATSIISAAMPTNFMNTSAIPTSLPGLHHLQQQHPATSNPSALTSDVRLNSVSAFTTAVDLSHTSGLITAAVSPSNDVGSSNTILGLCNASSSNSVALSLSNSSGLNSSTTSLSNAKGEQSAFTGLSNKPVQSSSSSLAVQDERQESTQAVEEEVSQDR</sequence>
<evidence type="ECO:0000256" key="2">
    <source>
        <dbReference type="ARBA" id="ARBA00022771"/>
    </source>
</evidence>
<keyword evidence="8" id="KW-1185">Reference proteome</keyword>
<dbReference type="EMBL" id="CAXKWB010000453">
    <property type="protein sequence ID" value="CAL4060900.1"/>
    <property type="molecule type" value="Genomic_DNA"/>
</dbReference>
<protein>
    <recommendedName>
        <fullName evidence="6">CXXC-type domain-containing protein</fullName>
    </recommendedName>
</protein>
<dbReference type="PROSITE" id="PS51058">
    <property type="entry name" value="ZF_CXXC"/>
    <property type="match status" value="1"/>
</dbReference>